<sequence>MRNQRTNRRHAPASRRRGVVAILAAVFAVVMVGMAAFAVDLGYMLSVKEELQRTADSAALAACWDYSQQLIDGADSDTAECSARLAAAGYAGSNVVSTEAPALHSNYSNSPAGDLVFGHVSDVYGANVTLDTSGANLFNAVRVKVRRDNTVNGVAPYFFAKVFGKTGQSLEASATAAIVRDIRGFQTTNSGQNIDILPFALDLDTWNGWVAGYGEDKWTYNEHSKTVSAGPDGKLEVNLYPQGTGSPGNRGTVDIGSSNNSTSDINRQILYGVNNDDLSYHGGVLEFNEHGKLYLNGDTGISAGCKDELAAIKGQPRCIPIFSEVNGPGNNAIYTIVKWYGIRIMDVKLTGPMNKKHVTIQAAPLVTSGVVPSTVTGTSSYVYSPVVLLQ</sequence>
<evidence type="ECO:0000259" key="2">
    <source>
        <dbReference type="Pfam" id="PF13400"/>
    </source>
</evidence>
<dbReference type="InterPro" id="IPR028087">
    <property type="entry name" value="Tad_N"/>
</dbReference>
<feature type="domain" description="DUF2134" evidence="1">
    <location>
        <begin position="68"/>
        <end position="176"/>
    </location>
</feature>
<dbReference type="Pfam" id="PF09977">
    <property type="entry name" value="Tad_C"/>
    <property type="match status" value="1"/>
</dbReference>
<dbReference type="EMBL" id="SIHJ01000001">
    <property type="protein sequence ID" value="TWT36919.1"/>
    <property type="molecule type" value="Genomic_DNA"/>
</dbReference>
<dbReference type="InterPro" id="IPR018705">
    <property type="entry name" value="DUF2134_membrane"/>
</dbReference>
<protein>
    <recommendedName>
        <fullName evidence="5">Flp pilus-assembly TadG-like N-terminal domain-containing protein</fullName>
    </recommendedName>
</protein>
<feature type="domain" description="Putative Flp pilus-assembly TadG-like N-terminal" evidence="2">
    <location>
        <begin position="18"/>
        <end position="62"/>
    </location>
</feature>
<dbReference type="Pfam" id="PF13400">
    <property type="entry name" value="Tad"/>
    <property type="match status" value="1"/>
</dbReference>
<accession>A0A5C5VG92</accession>
<dbReference type="OrthoDB" id="244027at2"/>
<evidence type="ECO:0000313" key="4">
    <source>
        <dbReference type="Proteomes" id="UP000316714"/>
    </source>
</evidence>
<dbReference type="Proteomes" id="UP000316714">
    <property type="component" value="Unassembled WGS sequence"/>
</dbReference>
<keyword evidence="4" id="KW-1185">Reference proteome</keyword>
<comment type="caution">
    <text evidence="3">The sequence shown here is derived from an EMBL/GenBank/DDBJ whole genome shotgun (WGS) entry which is preliminary data.</text>
</comment>
<reference evidence="3 4" key="1">
    <citation type="submission" date="2019-02" db="EMBL/GenBank/DDBJ databases">
        <title>Deep-cultivation of Planctomycetes and their phenomic and genomic characterization uncovers novel biology.</title>
        <authorList>
            <person name="Wiegand S."/>
            <person name="Jogler M."/>
            <person name="Boedeker C."/>
            <person name="Pinto D."/>
            <person name="Vollmers J."/>
            <person name="Rivas-Marin E."/>
            <person name="Kohn T."/>
            <person name="Peeters S.H."/>
            <person name="Heuer A."/>
            <person name="Rast P."/>
            <person name="Oberbeckmann S."/>
            <person name="Bunk B."/>
            <person name="Jeske O."/>
            <person name="Meyerdierks A."/>
            <person name="Storesund J.E."/>
            <person name="Kallscheuer N."/>
            <person name="Luecker S."/>
            <person name="Lage O.M."/>
            <person name="Pohl T."/>
            <person name="Merkel B.J."/>
            <person name="Hornburger P."/>
            <person name="Mueller R.-W."/>
            <person name="Bruemmer F."/>
            <person name="Labrenz M."/>
            <person name="Spormann A.M."/>
            <person name="Op Den Camp H."/>
            <person name="Overmann J."/>
            <person name="Amann R."/>
            <person name="Jetten M.S.M."/>
            <person name="Mascher T."/>
            <person name="Medema M.H."/>
            <person name="Devos D.P."/>
            <person name="Kaster A.-K."/>
            <person name="Ovreas L."/>
            <person name="Rohde M."/>
            <person name="Galperin M.Y."/>
            <person name="Jogler C."/>
        </authorList>
    </citation>
    <scope>NUCLEOTIDE SEQUENCE [LARGE SCALE GENOMIC DNA]</scope>
    <source>
        <strain evidence="3 4">KOR34</strain>
    </source>
</reference>
<proteinExistence type="predicted"/>
<evidence type="ECO:0000313" key="3">
    <source>
        <dbReference type="EMBL" id="TWT36919.1"/>
    </source>
</evidence>
<dbReference type="RefSeq" id="WP_146564232.1">
    <property type="nucleotide sequence ID" value="NZ_SIHJ01000001.1"/>
</dbReference>
<evidence type="ECO:0008006" key="5">
    <source>
        <dbReference type="Google" id="ProtNLM"/>
    </source>
</evidence>
<gene>
    <name evidence="3" type="ORF">KOR34_18640</name>
</gene>
<dbReference type="AlphaFoldDB" id="A0A5C5VG92"/>
<organism evidence="3 4">
    <name type="scientific">Posidoniimonas corsicana</name>
    <dbReference type="NCBI Taxonomy" id="1938618"/>
    <lineage>
        <taxon>Bacteria</taxon>
        <taxon>Pseudomonadati</taxon>
        <taxon>Planctomycetota</taxon>
        <taxon>Planctomycetia</taxon>
        <taxon>Pirellulales</taxon>
        <taxon>Lacipirellulaceae</taxon>
        <taxon>Posidoniimonas</taxon>
    </lineage>
</organism>
<name>A0A5C5VG92_9BACT</name>
<evidence type="ECO:0000259" key="1">
    <source>
        <dbReference type="Pfam" id="PF09977"/>
    </source>
</evidence>